<accession>A0A087H368</accession>
<keyword evidence="8" id="KW-1185">Reference proteome</keyword>
<dbReference type="GO" id="GO:0005971">
    <property type="term" value="C:ribonucleoside-diphosphate reductase complex"/>
    <property type="evidence" value="ECO:0007669"/>
    <property type="project" value="TreeGrafter"/>
</dbReference>
<dbReference type="EC" id="1.17.4.1" evidence="2 4"/>
<organism evidence="7 8">
    <name type="scientific">Arabis alpina</name>
    <name type="common">Alpine rock-cress</name>
    <dbReference type="NCBI Taxonomy" id="50452"/>
    <lineage>
        <taxon>Eukaryota</taxon>
        <taxon>Viridiplantae</taxon>
        <taxon>Streptophyta</taxon>
        <taxon>Embryophyta</taxon>
        <taxon>Tracheophyta</taxon>
        <taxon>Spermatophyta</taxon>
        <taxon>Magnoliopsida</taxon>
        <taxon>eudicotyledons</taxon>
        <taxon>Gunneridae</taxon>
        <taxon>Pentapetalae</taxon>
        <taxon>rosids</taxon>
        <taxon>malvids</taxon>
        <taxon>Brassicales</taxon>
        <taxon>Brassicaceae</taxon>
        <taxon>Arabideae</taxon>
        <taxon>Arabis</taxon>
    </lineage>
</organism>
<dbReference type="Gramene" id="KFK36570">
    <property type="protein sequence ID" value="KFK36570"/>
    <property type="gene ID" value="AALP_AA4G140700"/>
</dbReference>
<dbReference type="SUPFAM" id="SSF48168">
    <property type="entry name" value="R1 subunit of ribonucleotide reductase, N-terminal domain"/>
    <property type="match status" value="1"/>
</dbReference>
<evidence type="ECO:0000256" key="2">
    <source>
        <dbReference type="ARBA" id="ARBA00012274"/>
    </source>
</evidence>
<dbReference type="PANTHER" id="PTHR11573:SF6">
    <property type="entry name" value="RIBONUCLEOSIDE-DIPHOSPHATE REDUCTASE LARGE SUBUNIT"/>
    <property type="match status" value="1"/>
</dbReference>
<dbReference type="SUPFAM" id="SSF51998">
    <property type="entry name" value="PFL-like glycyl radical enzymes"/>
    <property type="match status" value="1"/>
</dbReference>
<dbReference type="InterPro" id="IPR039718">
    <property type="entry name" value="Rrm1"/>
</dbReference>
<reference evidence="8" key="1">
    <citation type="journal article" date="2015" name="Nat. Plants">
        <title>Genome expansion of Arabis alpina linked with retrotransposition and reduced symmetric DNA methylation.</title>
        <authorList>
            <person name="Willing E.M."/>
            <person name="Rawat V."/>
            <person name="Mandakova T."/>
            <person name="Maumus F."/>
            <person name="James G.V."/>
            <person name="Nordstroem K.J."/>
            <person name="Becker C."/>
            <person name="Warthmann N."/>
            <person name="Chica C."/>
            <person name="Szarzynska B."/>
            <person name="Zytnicki M."/>
            <person name="Albani M.C."/>
            <person name="Kiefer C."/>
            <person name="Bergonzi S."/>
            <person name="Castaings L."/>
            <person name="Mateos J.L."/>
            <person name="Berns M.C."/>
            <person name="Bujdoso N."/>
            <person name="Piofczyk T."/>
            <person name="de Lorenzo L."/>
            <person name="Barrero-Sicilia C."/>
            <person name="Mateos I."/>
            <person name="Piednoel M."/>
            <person name="Hagmann J."/>
            <person name="Chen-Min-Tao R."/>
            <person name="Iglesias-Fernandez R."/>
            <person name="Schuster S.C."/>
            <person name="Alonso-Blanco C."/>
            <person name="Roudier F."/>
            <person name="Carbonero P."/>
            <person name="Paz-Ares J."/>
            <person name="Davis S.J."/>
            <person name="Pecinka A."/>
            <person name="Quesneville H."/>
            <person name="Colot V."/>
            <person name="Lysak M.A."/>
            <person name="Weigel D."/>
            <person name="Coupland G."/>
            <person name="Schneeberger K."/>
        </authorList>
    </citation>
    <scope>NUCLEOTIDE SEQUENCE [LARGE SCALE GENOMIC DNA]</scope>
    <source>
        <strain evidence="8">cv. Pajares</strain>
    </source>
</reference>
<evidence type="ECO:0000256" key="1">
    <source>
        <dbReference type="ARBA" id="ARBA00010406"/>
    </source>
</evidence>
<evidence type="ECO:0000313" key="7">
    <source>
        <dbReference type="EMBL" id="KFK36570.1"/>
    </source>
</evidence>
<evidence type="ECO:0000256" key="3">
    <source>
        <dbReference type="ARBA" id="ARBA00023002"/>
    </source>
</evidence>
<dbReference type="GO" id="GO:0009263">
    <property type="term" value="P:deoxyribonucleotide biosynthetic process"/>
    <property type="evidence" value="ECO:0007669"/>
    <property type="project" value="UniProtKB-KW"/>
</dbReference>
<evidence type="ECO:0000259" key="5">
    <source>
        <dbReference type="Pfam" id="PF00317"/>
    </source>
</evidence>
<keyword evidence="3 4" id="KW-0560">Oxidoreductase</keyword>
<comment type="similarity">
    <text evidence="1 4">Belongs to the ribonucleoside diphosphate reductase large chain family.</text>
</comment>
<dbReference type="OrthoDB" id="3000483at2759"/>
<evidence type="ECO:0000259" key="6">
    <source>
        <dbReference type="Pfam" id="PF02867"/>
    </source>
</evidence>
<dbReference type="EMBL" id="CM002872">
    <property type="protein sequence ID" value="KFK36570.1"/>
    <property type="molecule type" value="Genomic_DNA"/>
</dbReference>
<dbReference type="InterPro" id="IPR000788">
    <property type="entry name" value="RNR_lg_C"/>
</dbReference>
<dbReference type="InterPro" id="IPR008926">
    <property type="entry name" value="RNR_R1-su_N"/>
</dbReference>
<dbReference type="eggNOG" id="KOG1112">
    <property type="taxonomic scope" value="Eukaryota"/>
</dbReference>
<comment type="catalytic activity">
    <reaction evidence="4">
        <text>a 2'-deoxyribonucleoside 5'-diphosphate + [thioredoxin]-disulfide + H2O = a ribonucleoside 5'-diphosphate + [thioredoxin]-dithiol</text>
        <dbReference type="Rhea" id="RHEA:23252"/>
        <dbReference type="Rhea" id="RHEA-COMP:10698"/>
        <dbReference type="Rhea" id="RHEA-COMP:10700"/>
        <dbReference type="ChEBI" id="CHEBI:15377"/>
        <dbReference type="ChEBI" id="CHEBI:29950"/>
        <dbReference type="ChEBI" id="CHEBI:50058"/>
        <dbReference type="ChEBI" id="CHEBI:57930"/>
        <dbReference type="ChEBI" id="CHEBI:73316"/>
        <dbReference type="EC" id="1.17.4.1"/>
    </reaction>
</comment>
<keyword evidence="4" id="KW-0215">Deoxyribonucleotide synthesis</keyword>
<dbReference type="Proteomes" id="UP000029120">
    <property type="component" value="Chromosome 4"/>
</dbReference>
<feature type="domain" description="Ribonucleotide reductase large subunit C-terminal" evidence="6">
    <location>
        <begin position="136"/>
        <end position="331"/>
    </location>
</feature>
<evidence type="ECO:0000256" key="4">
    <source>
        <dbReference type="RuleBase" id="RU003410"/>
    </source>
</evidence>
<dbReference type="UniPathway" id="UPA00326"/>
<dbReference type="PRINTS" id="PR01183">
    <property type="entry name" value="RIBORDTASEM1"/>
</dbReference>
<proteinExistence type="inferred from homology"/>
<evidence type="ECO:0000313" key="8">
    <source>
        <dbReference type="Proteomes" id="UP000029120"/>
    </source>
</evidence>
<feature type="domain" description="Ribonucleotide reductase large subunit N-terminal" evidence="5">
    <location>
        <begin position="1"/>
        <end position="43"/>
    </location>
</feature>
<dbReference type="GO" id="GO:0004748">
    <property type="term" value="F:ribonucleoside-diphosphate reductase activity, thioredoxin disulfide as acceptor"/>
    <property type="evidence" value="ECO:0007669"/>
    <property type="project" value="UniProtKB-EC"/>
</dbReference>
<protein>
    <recommendedName>
        <fullName evidence="2 4">Ribonucleoside-diphosphate reductase</fullName>
        <ecNumber evidence="2 4">1.17.4.1</ecNumber>
    </recommendedName>
</protein>
<dbReference type="AlphaFoldDB" id="A0A087H368"/>
<dbReference type="Gene3D" id="3.20.70.20">
    <property type="match status" value="2"/>
</dbReference>
<gene>
    <name evidence="7" type="ordered locus">AALP_Aa4g140700</name>
</gene>
<dbReference type="GO" id="GO:0005524">
    <property type="term" value="F:ATP binding"/>
    <property type="evidence" value="ECO:0007669"/>
    <property type="project" value="InterPro"/>
</dbReference>
<feature type="domain" description="Ribonucleotide reductase large subunit C-terminal" evidence="6">
    <location>
        <begin position="343"/>
        <end position="449"/>
    </location>
</feature>
<name>A0A087H368_ARAAL</name>
<dbReference type="Pfam" id="PF02867">
    <property type="entry name" value="Ribonuc_red_lgC"/>
    <property type="match status" value="2"/>
</dbReference>
<sequence>MLMRVAVGIHKDDIDSAIKTYHLMSQRWFTHASPTLRNAGTSRPQLSSGFLIFMKDDNIEGIYKTLKECAAVSNSGGNIGVSVHNAPATGSYISIVPMLRVFNDTARYVDEGGGKRTGAFAVYLEPWHADIFEYLELQKKHGKEFERLYTKYETEGKTKTVIEARELWFEILTSQLETEGTLYIFFKDSCNRKSNQQNIGTIKSSSLCGGIIEYTSPTETAVCSHASIALPRFVREKNVPLESHPSKLAGSLGSKNRFFDFDMLAEVTATVTIDLERIIDVNHYHVETARTSNKRHRSIGIGVQGLADAFILLGMPFDSLEARQPCTQSIFRACCKRWCVRDLQRKSREQGDSSTRHVESSMPTASTSQILGNDECFEPYTSNIYNHKDLSGEFIVLVNKHLLHDLTEIGLWTQALKNKIIHENGFVANVSEIPQDLKQIYRSKSKLKHTHEQRQFR</sequence>
<comment type="function">
    <text evidence="4">Provides the precursors necessary for DNA synthesis. Catalyzes the biosynthesis of deoxyribonucleotides from the corresponding ribonucleotides.</text>
</comment>
<dbReference type="PANTHER" id="PTHR11573">
    <property type="entry name" value="RIBONUCLEOSIDE-DIPHOSPHATE REDUCTASE LARGE CHAIN"/>
    <property type="match status" value="1"/>
</dbReference>
<dbReference type="InterPro" id="IPR013509">
    <property type="entry name" value="RNR_lsu_N"/>
</dbReference>
<dbReference type="Pfam" id="PF00317">
    <property type="entry name" value="Ribonuc_red_lgN"/>
    <property type="match status" value="1"/>
</dbReference>